<evidence type="ECO:0000313" key="3">
    <source>
        <dbReference type="Proteomes" id="UP000326178"/>
    </source>
</evidence>
<feature type="region of interest" description="Disordered" evidence="1">
    <location>
        <begin position="432"/>
        <end position="490"/>
    </location>
</feature>
<dbReference type="PANTHER" id="PTHR40050">
    <property type="entry name" value="INNER SPORE COAT PROTEIN H"/>
    <property type="match status" value="1"/>
</dbReference>
<gene>
    <name evidence="2" type="ORF">CP967_05725</name>
</gene>
<dbReference type="AlphaFoldDB" id="A0A5J6F6Q2"/>
<dbReference type="KEGG" id="snk:CP967_05725"/>
<dbReference type="PANTHER" id="PTHR40050:SF1">
    <property type="entry name" value="INNER SPORE COAT PROTEIN H"/>
    <property type="match status" value="1"/>
</dbReference>
<dbReference type="InterPro" id="IPR014867">
    <property type="entry name" value="Spore_coat_CotH_CotH2/3/7"/>
</dbReference>
<evidence type="ECO:0000313" key="2">
    <source>
        <dbReference type="EMBL" id="QEU71527.1"/>
    </source>
</evidence>
<dbReference type="Pfam" id="PF08757">
    <property type="entry name" value="CotH"/>
    <property type="match status" value="1"/>
</dbReference>
<feature type="compositionally biased region" description="Gly residues" evidence="1">
    <location>
        <begin position="134"/>
        <end position="144"/>
    </location>
</feature>
<keyword evidence="2" id="KW-0946">Virion</keyword>
<evidence type="ECO:0000256" key="1">
    <source>
        <dbReference type="SAM" id="MobiDB-lite"/>
    </source>
</evidence>
<feature type="compositionally biased region" description="Gly residues" evidence="1">
    <location>
        <begin position="456"/>
        <end position="470"/>
    </location>
</feature>
<sequence length="609" mass="63257">MRGGGTARRRRLRDRVPVRLRHHWKPAGALCAGLAVMVYVFGDARVSPYVTSASRVEADIITDDVGGTVGLYDTSVRHSIQLEYDQTDFDKMMKEFEEDGSKESIEADLTIDGVYLEDVGIRLKGNSTLMSLRGTGGMPGGGRASQGAAQGAPRMPQGGGGQGGGTAGAGGAARGAAGAADGATGGTEGGTGAGGAATGGAAGGAATGGGAQGGGRGGGMTQYDLSADKPEELPWLIKIDEYVEGRAYQGEREISLRPGSNAQVPLNEALALSLMAESGEPAERYGFSTLKVNNRPAATRLMVENPDTEYAEAVGGDSVVFKARADGSFAYRGDDPSDYETSFRQLNKVGSQDLEPVMKLIEWVEEASDEEFAADLDEHVDVESFATYVAAQNLLMNFDDMAGPGKNYLLGYDLDTGKFSVLGWDYNLTFSGDPTAGPDDVMSMGGGPGGDRRAGDGTGAGSTAGAGGAATGQPGEMPQDMPEGAPENMPEMPEGFPGGMPDGMPEMPEGFPEGMPEGMPDGPGGRSGHVLKERFLGLDAFDDVYKKAYRDLYETFYASGEATDALEDIAEQAERAGVPAADVSTAVKALRTTVTERTTALAKDKEVTG</sequence>
<protein>
    <submittedName>
        <fullName evidence="2">Spore coat protein CotH</fullName>
    </submittedName>
</protein>
<feature type="compositionally biased region" description="Gly residues" evidence="1">
    <location>
        <begin position="157"/>
        <end position="173"/>
    </location>
</feature>
<organism evidence="2 3">
    <name type="scientific">Streptomyces nitrosporeus</name>
    <dbReference type="NCBI Taxonomy" id="28894"/>
    <lineage>
        <taxon>Bacteria</taxon>
        <taxon>Bacillati</taxon>
        <taxon>Actinomycetota</taxon>
        <taxon>Actinomycetes</taxon>
        <taxon>Kitasatosporales</taxon>
        <taxon>Streptomycetaceae</taxon>
        <taxon>Streptomyces</taxon>
    </lineage>
</organism>
<proteinExistence type="predicted"/>
<reference evidence="2 3" key="1">
    <citation type="submission" date="2017-09" db="EMBL/GenBank/DDBJ databases">
        <authorList>
            <person name="Lee N."/>
            <person name="Cho B.-K."/>
        </authorList>
    </citation>
    <scope>NUCLEOTIDE SEQUENCE [LARGE SCALE GENOMIC DNA]</scope>
    <source>
        <strain evidence="2 3">ATCC 12769</strain>
    </source>
</reference>
<keyword evidence="2" id="KW-0167">Capsid protein</keyword>
<dbReference type="OrthoDB" id="3280828at2"/>
<keyword evidence="3" id="KW-1185">Reference proteome</keyword>
<feature type="compositionally biased region" description="Low complexity" evidence="1">
    <location>
        <begin position="145"/>
        <end position="156"/>
    </location>
</feature>
<dbReference type="EMBL" id="CP023702">
    <property type="protein sequence ID" value="QEU71527.1"/>
    <property type="molecule type" value="Genomic_DNA"/>
</dbReference>
<accession>A0A5J6F6Q2</accession>
<name>A0A5J6F6Q2_9ACTN</name>
<feature type="compositionally biased region" description="Gly residues" evidence="1">
    <location>
        <begin position="183"/>
        <end position="220"/>
    </location>
</feature>
<dbReference type="Proteomes" id="UP000326178">
    <property type="component" value="Chromosome"/>
</dbReference>
<feature type="region of interest" description="Disordered" evidence="1">
    <location>
        <begin position="133"/>
        <end position="225"/>
    </location>
</feature>
<dbReference type="RefSeq" id="WP_150486896.1">
    <property type="nucleotide sequence ID" value="NZ_BMUV01000014.1"/>
</dbReference>